<name>A0AAE1DPL8_9GAST</name>
<dbReference type="AlphaFoldDB" id="A0AAE1DPL8"/>
<protein>
    <submittedName>
        <fullName evidence="2">Uncharacterized protein</fullName>
    </submittedName>
</protein>
<reference evidence="2" key="1">
    <citation type="journal article" date="2023" name="G3 (Bethesda)">
        <title>A reference genome for the long-term kleptoplast-retaining sea slug Elysia crispata morphotype clarki.</title>
        <authorList>
            <person name="Eastman K.E."/>
            <person name="Pendleton A.L."/>
            <person name="Shaikh M.A."/>
            <person name="Suttiyut T."/>
            <person name="Ogas R."/>
            <person name="Tomko P."/>
            <person name="Gavelis G."/>
            <person name="Widhalm J.R."/>
            <person name="Wisecaver J.H."/>
        </authorList>
    </citation>
    <scope>NUCLEOTIDE SEQUENCE</scope>
    <source>
        <strain evidence="2">ECLA1</strain>
    </source>
</reference>
<sequence>MEQIKHPQPHNKRRNIRQALFVKQKHEGNDLRRMDSLTDKSRYSCKSLPSWMRSIENKHVHSASLRVNVTESMSTRQQDVSISVPDHAVTQCQSTQESPTLISHTSCLPGNH</sequence>
<dbReference type="Proteomes" id="UP001283361">
    <property type="component" value="Unassembled WGS sequence"/>
</dbReference>
<gene>
    <name evidence="2" type="ORF">RRG08_018189</name>
</gene>
<organism evidence="2 3">
    <name type="scientific">Elysia crispata</name>
    <name type="common">lettuce slug</name>
    <dbReference type="NCBI Taxonomy" id="231223"/>
    <lineage>
        <taxon>Eukaryota</taxon>
        <taxon>Metazoa</taxon>
        <taxon>Spiralia</taxon>
        <taxon>Lophotrochozoa</taxon>
        <taxon>Mollusca</taxon>
        <taxon>Gastropoda</taxon>
        <taxon>Heterobranchia</taxon>
        <taxon>Euthyneura</taxon>
        <taxon>Panpulmonata</taxon>
        <taxon>Sacoglossa</taxon>
        <taxon>Placobranchoidea</taxon>
        <taxon>Plakobranchidae</taxon>
        <taxon>Elysia</taxon>
    </lineage>
</organism>
<comment type="caution">
    <text evidence="2">The sequence shown here is derived from an EMBL/GenBank/DDBJ whole genome shotgun (WGS) entry which is preliminary data.</text>
</comment>
<accession>A0AAE1DPL8</accession>
<evidence type="ECO:0000313" key="3">
    <source>
        <dbReference type="Proteomes" id="UP001283361"/>
    </source>
</evidence>
<feature type="region of interest" description="Disordered" evidence="1">
    <location>
        <begin position="90"/>
        <end position="112"/>
    </location>
</feature>
<evidence type="ECO:0000313" key="2">
    <source>
        <dbReference type="EMBL" id="KAK3778022.1"/>
    </source>
</evidence>
<keyword evidence="3" id="KW-1185">Reference proteome</keyword>
<proteinExistence type="predicted"/>
<dbReference type="EMBL" id="JAWDGP010003041">
    <property type="protein sequence ID" value="KAK3778022.1"/>
    <property type="molecule type" value="Genomic_DNA"/>
</dbReference>
<evidence type="ECO:0000256" key="1">
    <source>
        <dbReference type="SAM" id="MobiDB-lite"/>
    </source>
</evidence>